<evidence type="ECO:0000313" key="2">
    <source>
        <dbReference type="Proteomes" id="UP000006023"/>
    </source>
</evidence>
<reference evidence="1 2" key="1">
    <citation type="submission" date="2011-11" db="EMBL/GenBank/DDBJ databases">
        <title>Whole genome shotgun sequence of Gordonia amarae NBRC 15530.</title>
        <authorList>
            <person name="Takarada H."/>
            <person name="Hosoyama A."/>
            <person name="Tsuchikane K."/>
            <person name="Katsumata H."/>
            <person name="Yamazaki S."/>
            <person name="Fujita N."/>
        </authorList>
    </citation>
    <scope>NUCLEOTIDE SEQUENCE [LARGE SCALE GENOMIC DNA]</scope>
    <source>
        <strain evidence="1 2">NBRC 15530</strain>
    </source>
</reference>
<dbReference type="STRING" id="1075090.GOAMR_20_01190"/>
<dbReference type="AlphaFoldDB" id="G7GLU6"/>
<name>G7GLU6_9ACTN</name>
<proteinExistence type="predicted"/>
<gene>
    <name evidence="1" type="ORF">GOAMR_20_01190</name>
</gene>
<keyword evidence="2" id="KW-1185">Reference proteome</keyword>
<sequence>MPEACQEPLDPSITPIDAPPGDVRFGVISVPAGWVPVANELHRSIVDLVGPYEVIQGGQKHFGLRWLTTFDDHPGVRELIKAAHEKTENICGVCGAPRAAEQHNPPRCPAHRFGTTPHVCARPPRRAP</sequence>
<protein>
    <submittedName>
        <fullName evidence="1">Uncharacterized protein</fullName>
    </submittedName>
</protein>
<dbReference type="EMBL" id="BAED01000020">
    <property type="protein sequence ID" value="GAB04571.1"/>
    <property type="molecule type" value="Genomic_DNA"/>
</dbReference>
<dbReference type="Proteomes" id="UP000006023">
    <property type="component" value="Unassembled WGS sequence"/>
</dbReference>
<comment type="caution">
    <text evidence="1">The sequence shown here is derived from an EMBL/GenBank/DDBJ whole genome shotgun (WGS) entry which is preliminary data.</text>
</comment>
<organism evidence="1 2">
    <name type="scientific">Gordonia amarae NBRC 15530</name>
    <dbReference type="NCBI Taxonomy" id="1075090"/>
    <lineage>
        <taxon>Bacteria</taxon>
        <taxon>Bacillati</taxon>
        <taxon>Actinomycetota</taxon>
        <taxon>Actinomycetes</taxon>
        <taxon>Mycobacteriales</taxon>
        <taxon>Gordoniaceae</taxon>
        <taxon>Gordonia</taxon>
    </lineage>
</organism>
<accession>G7GLU6</accession>
<evidence type="ECO:0000313" key="1">
    <source>
        <dbReference type="EMBL" id="GAB04571.1"/>
    </source>
</evidence>